<dbReference type="InterPro" id="IPR001584">
    <property type="entry name" value="Integrase_cat-core"/>
</dbReference>
<evidence type="ECO:0000313" key="3">
    <source>
        <dbReference type="Proteomes" id="UP000681722"/>
    </source>
</evidence>
<feature type="non-terminal residue" evidence="2">
    <location>
        <position position="1"/>
    </location>
</feature>
<dbReference type="Gene3D" id="3.30.420.10">
    <property type="entry name" value="Ribonuclease H-like superfamily/Ribonuclease H"/>
    <property type="match status" value="1"/>
</dbReference>
<comment type="caution">
    <text evidence="2">The sequence shown here is derived from an EMBL/GenBank/DDBJ whole genome shotgun (WGS) entry which is preliminary data.</text>
</comment>
<dbReference type="EMBL" id="CAJOBC010014855">
    <property type="protein sequence ID" value="CAF4021645.1"/>
    <property type="molecule type" value="Genomic_DNA"/>
</dbReference>
<dbReference type="InterPro" id="IPR012337">
    <property type="entry name" value="RNaseH-like_sf"/>
</dbReference>
<dbReference type="SUPFAM" id="SSF53098">
    <property type="entry name" value="Ribonuclease H-like"/>
    <property type="match status" value="1"/>
</dbReference>
<dbReference type="PROSITE" id="PS50994">
    <property type="entry name" value="INTEGRASE"/>
    <property type="match status" value="1"/>
</dbReference>
<sequence>HSDNGKEFVANVIIELKQLFPEMCFVRGRPRHPQSQGCVERAYGILTVALVESLIDLKEACPAD</sequence>
<protein>
    <recommendedName>
        <fullName evidence="1">Integrase catalytic domain-containing protein</fullName>
    </recommendedName>
</protein>
<dbReference type="InterPro" id="IPR036397">
    <property type="entry name" value="RNaseH_sf"/>
</dbReference>
<evidence type="ECO:0000259" key="1">
    <source>
        <dbReference type="PROSITE" id="PS50994"/>
    </source>
</evidence>
<name>A0A8S2P0E0_9BILA</name>
<reference evidence="2" key="1">
    <citation type="submission" date="2021-02" db="EMBL/GenBank/DDBJ databases">
        <authorList>
            <person name="Nowell W R."/>
        </authorList>
    </citation>
    <scope>NUCLEOTIDE SEQUENCE</scope>
</reference>
<dbReference type="Proteomes" id="UP000681722">
    <property type="component" value="Unassembled WGS sequence"/>
</dbReference>
<accession>A0A8S2P0E0</accession>
<organism evidence="2 3">
    <name type="scientific">Didymodactylos carnosus</name>
    <dbReference type="NCBI Taxonomy" id="1234261"/>
    <lineage>
        <taxon>Eukaryota</taxon>
        <taxon>Metazoa</taxon>
        <taxon>Spiralia</taxon>
        <taxon>Gnathifera</taxon>
        <taxon>Rotifera</taxon>
        <taxon>Eurotatoria</taxon>
        <taxon>Bdelloidea</taxon>
        <taxon>Philodinida</taxon>
        <taxon>Philodinidae</taxon>
        <taxon>Didymodactylos</taxon>
    </lineage>
</organism>
<proteinExistence type="predicted"/>
<dbReference type="OrthoDB" id="10062546at2759"/>
<evidence type="ECO:0000313" key="2">
    <source>
        <dbReference type="EMBL" id="CAF4021645.1"/>
    </source>
</evidence>
<dbReference type="AlphaFoldDB" id="A0A8S2P0E0"/>
<feature type="domain" description="Integrase catalytic" evidence="1">
    <location>
        <begin position="1"/>
        <end position="64"/>
    </location>
</feature>
<dbReference type="GO" id="GO:0015074">
    <property type="term" value="P:DNA integration"/>
    <property type="evidence" value="ECO:0007669"/>
    <property type="project" value="InterPro"/>
</dbReference>
<dbReference type="GO" id="GO:0003676">
    <property type="term" value="F:nucleic acid binding"/>
    <property type="evidence" value="ECO:0007669"/>
    <property type="project" value="InterPro"/>
</dbReference>
<gene>
    <name evidence="2" type="ORF">SRO942_LOCUS26271</name>
</gene>